<keyword evidence="2" id="KW-1185">Reference proteome</keyword>
<reference evidence="2" key="1">
    <citation type="submission" date="2014-09" db="EMBL/GenBank/DDBJ databases">
        <title>Vibrio variabilis JCM 19239. (C206) whole genome shotgun sequence.</title>
        <authorList>
            <person name="Sawabe T."/>
            <person name="Meirelles P."/>
            <person name="Nakanishi M."/>
            <person name="Sayaka M."/>
            <person name="Hattori M."/>
            <person name="Ohkuma M."/>
        </authorList>
    </citation>
    <scope>NUCLEOTIDE SEQUENCE [LARGE SCALE GENOMIC DNA]</scope>
    <source>
        <strain evidence="2">JCM 19239</strain>
    </source>
</reference>
<comment type="caution">
    <text evidence="1">The sequence shown here is derived from an EMBL/GenBank/DDBJ whole genome shotgun (WGS) entry which is preliminary data.</text>
</comment>
<name>A0ABQ0JAQ1_9VIBR</name>
<dbReference type="EMBL" id="BBMS01000013">
    <property type="protein sequence ID" value="GAL25831.1"/>
    <property type="molecule type" value="Genomic_DNA"/>
</dbReference>
<sequence>MGGQKPSTTCPKGYIPTTLTGFLYQTLGNQHLESVLFLRV</sequence>
<accession>A0ABQ0JAQ1</accession>
<reference evidence="2" key="2">
    <citation type="submission" date="2014-09" db="EMBL/GenBank/DDBJ databases">
        <authorList>
            <consortium name="NBRP consortium"/>
            <person name="Sawabe T."/>
            <person name="Meirelles P."/>
            <person name="Nakanishi M."/>
            <person name="Sayaka M."/>
            <person name="Hattori M."/>
            <person name="Ohkuma M."/>
        </authorList>
    </citation>
    <scope>NUCLEOTIDE SEQUENCE [LARGE SCALE GENOMIC DNA]</scope>
    <source>
        <strain evidence="2">JCM 19239</strain>
    </source>
</reference>
<gene>
    <name evidence="1" type="ORF">JCM19239_1184</name>
</gene>
<organism evidence="1 2">
    <name type="scientific">Vibrio variabilis</name>
    <dbReference type="NCBI Taxonomy" id="990271"/>
    <lineage>
        <taxon>Bacteria</taxon>
        <taxon>Pseudomonadati</taxon>
        <taxon>Pseudomonadota</taxon>
        <taxon>Gammaproteobacteria</taxon>
        <taxon>Vibrionales</taxon>
        <taxon>Vibrionaceae</taxon>
        <taxon>Vibrio</taxon>
    </lineage>
</organism>
<protein>
    <submittedName>
        <fullName evidence="1">Uncharacterized protein</fullName>
    </submittedName>
</protein>
<dbReference type="Proteomes" id="UP000029223">
    <property type="component" value="Unassembled WGS sequence"/>
</dbReference>
<evidence type="ECO:0000313" key="2">
    <source>
        <dbReference type="Proteomes" id="UP000029223"/>
    </source>
</evidence>
<evidence type="ECO:0000313" key="1">
    <source>
        <dbReference type="EMBL" id="GAL25831.1"/>
    </source>
</evidence>
<proteinExistence type="predicted"/>